<organism evidence="5 6">
    <name type="scientific">Crotalaria pallida</name>
    <name type="common">Smooth rattlebox</name>
    <name type="synonym">Crotalaria striata</name>
    <dbReference type="NCBI Taxonomy" id="3830"/>
    <lineage>
        <taxon>Eukaryota</taxon>
        <taxon>Viridiplantae</taxon>
        <taxon>Streptophyta</taxon>
        <taxon>Embryophyta</taxon>
        <taxon>Tracheophyta</taxon>
        <taxon>Spermatophyta</taxon>
        <taxon>Magnoliopsida</taxon>
        <taxon>eudicotyledons</taxon>
        <taxon>Gunneridae</taxon>
        <taxon>Pentapetalae</taxon>
        <taxon>rosids</taxon>
        <taxon>fabids</taxon>
        <taxon>Fabales</taxon>
        <taxon>Fabaceae</taxon>
        <taxon>Papilionoideae</taxon>
        <taxon>50 kb inversion clade</taxon>
        <taxon>genistoids sensu lato</taxon>
        <taxon>core genistoids</taxon>
        <taxon>Crotalarieae</taxon>
        <taxon>Crotalaria</taxon>
    </lineage>
</organism>
<dbReference type="InterPro" id="IPR027417">
    <property type="entry name" value="P-loop_NTPase"/>
</dbReference>
<feature type="coiled-coil region" evidence="4">
    <location>
        <begin position="150"/>
        <end position="208"/>
    </location>
</feature>
<proteinExistence type="predicted"/>
<dbReference type="Gene3D" id="3.40.50.300">
    <property type="entry name" value="P-loop containing nucleotide triphosphate hydrolases"/>
    <property type="match status" value="1"/>
</dbReference>
<keyword evidence="2" id="KW-0067">ATP-binding</keyword>
<dbReference type="GO" id="GO:0000796">
    <property type="term" value="C:condensin complex"/>
    <property type="evidence" value="ECO:0007669"/>
    <property type="project" value="TreeGrafter"/>
</dbReference>
<dbReference type="EMBL" id="JAYWIO010000004">
    <property type="protein sequence ID" value="KAK7266391.1"/>
    <property type="molecule type" value="Genomic_DNA"/>
</dbReference>
<keyword evidence="6" id="KW-1185">Reference proteome</keyword>
<evidence type="ECO:0000313" key="6">
    <source>
        <dbReference type="Proteomes" id="UP001372338"/>
    </source>
</evidence>
<gene>
    <name evidence="5" type="ORF">RIF29_19035</name>
</gene>
<dbReference type="Proteomes" id="UP001372338">
    <property type="component" value="Unassembled WGS sequence"/>
</dbReference>
<dbReference type="PANTHER" id="PTHR18937">
    <property type="entry name" value="STRUCTURAL MAINTENANCE OF CHROMOSOMES SMC FAMILY MEMBER"/>
    <property type="match status" value="1"/>
</dbReference>
<evidence type="ECO:0000256" key="4">
    <source>
        <dbReference type="SAM" id="Coils"/>
    </source>
</evidence>
<evidence type="ECO:0000313" key="5">
    <source>
        <dbReference type="EMBL" id="KAK7266391.1"/>
    </source>
</evidence>
<name>A0AAN9F015_CROPI</name>
<keyword evidence="1" id="KW-0547">Nucleotide-binding</keyword>
<evidence type="ECO:0000256" key="2">
    <source>
        <dbReference type="ARBA" id="ARBA00022840"/>
    </source>
</evidence>
<accession>A0AAN9F015</accession>
<sequence length="290" mass="34137">MEPEIATTASECDPCTLECCEDGAYEAIPGSDFVITRVAFRDNSSKYYINDRLSNFTEVTQKLKGKGVDLDNNRFLILQGEVEQISLMKPKAQYLEDIIVVLPQDVKNEAEAYMLKELSLLKWREKATRLALDDTRGKMDEVQGNDSTLEENLKAERDKIKENKQTLKDLEITHNNYMKRQEELENDMRKCKEEFKEYERQDVKYQEDYKHLILIKKLEEKVEKVVMVLPCWRMFYYIPYTMYVNEADILCSVAVETERHRSELSKVRAELEPWEKQMIEHKGKLDVACM</sequence>
<keyword evidence="3" id="KW-0539">Nucleus</keyword>
<evidence type="ECO:0000256" key="1">
    <source>
        <dbReference type="ARBA" id="ARBA00022741"/>
    </source>
</evidence>
<dbReference type="GO" id="GO:0005524">
    <property type="term" value="F:ATP binding"/>
    <property type="evidence" value="ECO:0007669"/>
    <property type="project" value="UniProtKB-KW"/>
</dbReference>
<reference evidence="5 6" key="1">
    <citation type="submission" date="2024-01" db="EMBL/GenBank/DDBJ databases">
        <title>The genomes of 5 underutilized Papilionoideae crops provide insights into root nodulation and disease resistanc.</title>
        <authorList>
            <person name="Yuan L."/>
        </authorList>
    </citation>
    <scope>NUCLEOTIDE SEQUENCE [LARGE SCALE GENOMIC DNA]</scope>
    <source>
        <strain evidence="5">ZHUSHIDOU_FW_LH</strain>
        <tissue evidence="5">Leaf</tissue>
    </source>
</reference>
<keyword evidence="4" id="KW-0175">Coiled coil</keyword>
<evidence type="ECO:0000256" key="3">
    <source>
        <dbReference type="ARBA" id="ARBA00023242"/>
    </source>
</evidence>
<dbReference type="GO" id="GO:0007076">
    <property type="term" value="P:mitotic chromosome condensation"/>
    <property type="evidence" value="ECO:0007669"/>
    <property type="project" value="TreeGrafter"/>
</dbReference>
<dbReference type="AlphaFoldDB" id="A0AAN9F015"/>
<protein>
    <submittedName>
        <fullName evidence="5">Uncharacterized protein</fullName>
    </submittedName>
</protein>
<dbReference type="SUPFAM" id="SSF52540">
    <property type="entry name" value="P-loop containing nucleoside triphosphate hydrolases"/>
    <property type="match status" value="1"/>
</dbReference>
<comment type="caution">
    <text evidence="5">The sequence shown here is derived from an EMBL/GenBank/DDBJ whole genome shotgun (WGS) entry which is preliminary data.</text>
</comment>
<dbReference type="PANTHER" id="PTHR18937:SF172">
    <property type="entry name" value="STRUCTURAL MAINTENANCE OF CHROMOSOMES PROTEIN"/>
    <property type="match status" value="1"/>
</dbReference>